<dbReference type="Proteomes" id="UP000076021">
    <property type="component" value="Chromosome"/>
</dbReference>
<reference evidence="3" key="2">
    <citation type="submission" date="2016-03" db="EMBL/GenBank/DDBJ databases">
        <authorList>
            <person name="Seldin L."/>
        </authorList>
    </citation>
    <scope>NUCLEOTIDE SEQUENCE [LARGE SCALE GENOMIC DNA]</scope>
    <source>
        <strain evidence="3">PP9</strain>
    </source>
</reference>
<feature type="domain" description="Knr4/Smi1-like" evidence="1">
    <location>
        <begin position="19"/>
        <end position="145"/>
    </location>
</feature>
<dbReference type="EMBL" id="CP014806">
    <property type="protein sequence ID" value="AMW99375.1"/>
    <property type="molecule type" value="Genomic_DNA"/>
</dbReference>
<dbReference type="RefSeq" id="WP_066788172.1">
    <property type="nucleotide sequence ID" value="NZ_CP014806.1"/>
</dbReference>
<accession>A0A143HD02</accession>
<dbReference type="Gene3D" id="3.40.1580.10">
    <property type="entry name" value="SMI1/KNR4-like"/>
    <property type="match status" value="1"/>
</dbReference>
<dbReference type="KEGG" id="rst:ATY39_07790"/>
<dbReference type="InterPro" id="IPR037883">
    <property type="entry name" value="Knr4/Smi1-like_sf"/>
</dbReference>
<dbReference type="AlphaFoldDB" id="A0A143HD02"/>
<sequence>MFNYIWEKDEGIDIEELEPFNDAIVKEVESTLGVKLPSTYVELMRNKNGGTLAFNELHSRKVPEGELLVQTLNGIAIDDGIGENNYLLEEWELPKGLILIGGDGHSWVALDYRNYDGDNPPICCIESGRRKGKKIADNFEGFLKQLKEPEPLEDDDGYEDEDEDFNRIYTKEELVEFIEEGSSLFHVSASLDQFAREKGDLSWFINQSIKALNKKELDRISWTVGECILIKLKIEPKESWPINSIKEIIDHLRTVPLYDDVPDFTSQRLGKRIQRKIT</sequence>
<dbReference type="SUPFAM" id="SSF160631">
    <property type="entry name" value="SMI1/KNR4-like"/>
    <property type="match status" value="1"/>
</dbReference>
<gene>
    <name evidence="2" type="ORF">ATY39_07790</name>
</gene>
<proteinExistence type="predicted"/>
<evidence type="ECO:0000313" key="3">
    <source>
        <dbReference type="Proteomes" id="UP000076021"/>
    </source>
</evidence>
<protein>
    <recommendedName>
        <fullName evidence="1">Knr4/Smi1-like domain-containing protein</fullName>
    </recommendedName>
</protein>
<evidence type="ECO:0000259" key="1">
    <source>
        <dbReference type="SMART" id="SM00860"/>
    </source>
</evidence>
<keyword evidence="3" id="KW-1185">Reference proteome</keyword>
<dbReference type="OrthoDB" id="8657476at2"/>
<organism evidence="2 3">
    <name type="scientific">Rummeliibacillus stabekisii</name>
    <dbReference type="NCBI Taxonomy" id="241244"/>
    <lineage>
        <taxon>Bacteria</taxon>
        <taxon>Bacillati</taxon>
        <taxon>Bacillota</taxon>
        <taxon>Bacilli</taxon>
        <taxon>Bacillales</taxon>
        <taxon>Caryophanaceae</taxon>
        <taxon>Rummeliibacillus</taxon>
    </lineage>
</organism>
<reference evidence="2 3" key="1">
    <citation type="journal article" date="2016" name="Genome Announc.">
        <title>Whole-Genome Sequence of Rummeliibacillus stabekisii Strain PP9 Isolated from Antarctic Soil.</title>
        <authorList>
            <person name="da Mota F.F."/>
            <person name="Vollu R.E."/>
            <person name="Jurelevicius D."/>
            <person name="Seldin L."/>
        </authorList>
    </citation>
    <scope>NUCLEOTIDE SEQUENCE [LARGE SCALE GENOMIC DNA]</scope>
    <source>
        <strain evidence="2 3">PP9</strain>
    </source>
</reference>
<dbReference type="Pfam" id="PF09346">
    <property type="entry name" value="SMI1_KNR4"/>
    <property type="match status" value="1"/>
</dbReference>
<dbReference type="InterPro" id="IPR018958">
    <property type="entry name" value="Knr4/Smi1-like_dom"/>
</dbReference>
<dbReference type="SMART" id="SM00860">
    <property type="entry name" value="SMI1_KNR4"/>
    <property type="match status" value="1"/>
</dbReference>
<name>A0A143HD02_9BACL</name>
<evidence type="ECO:0000313" key="2">
    <source>
        <dbReference type="EMBL" id="AMW99375.1"/>
    </source>
</evidence>